<evidence type="ECO:0000256" key="2">
    <source>
        <dbReference type="ARBA" id="ARBA00022741"/>
    </source>
</evidence>
<dbReference type="InterPro" id="IPR000719">
    <property type="entry name" value="Prot_kinase_dom"/>
</dbReference>
<dbReference type="PANTHER" id="PTHR11042">
    <property type="entry name" value="EUKARYOTIC TRANSLATION INITIATION FACTOR 2-ALPHA KINASE EIF2-ALPHA KINASE -RELATED"/>
    <property type="match status" value="1"/>
</dbReference>
<gene>
    <name evidence="7" type="ORF">E4U43_001751</name>
</gene>
<proteinExistence type="inferred from homology"/>
<evidence type="ECO:0000256" key="5">
    <source>
        <dbReference type="ARBA" id="ARBA00037982"/>
    </source>
</evidence>
<reference evidence="7" key="1">
    <citation type="journal article" date="2020" name="bioRxiv">
        <title>Whole genome comparisons of ergot fungi reveals the divergence and evolution of species within the genus Claviceps are the result of varying mechanisms driving genome evolution and host range expansion.</title>
        <authorList>
            <person name="Wyka S.A."/>
            <person name="Mondo S.J."/>
            <person name="Liu M."/>
            <person name="Dettman J."/>
            <person name="Nalam V."/>
            <person name="Broders K.D."/>
        </authorList>
    </citation>
    <scope>NUCLEOTIDE SEQUENCE</scope>
    <source>
        <strain evidence="7">CCC 602</strain>
    </source>
</reference>
<keyword evidence="3" id="KW-0418">Kinase</keyword>
<evidence type="ECO:0000313" key="8">
    <source>
        <dbReference type="Proteomes" id="UP000748025"/>
    </source>
</evidence>
<name>A0A9P7N769_9HYPO</name>
<evidence type="ECO:0000259" key="6">
    <source>
        <dbReference type="PROSITE" id="PS50011"/>
    </source>
</evidence>
<evidence type="ECO:0000313" key="7">
    <source>
        <dbReference type="EMBL" id="KAG5999969.1"/>
    </source>
</evidence>
<evidence type="ECO:0000256" key="1">
    <source>
        <dbReference type="ARBA" id="ARBA00022679"/>
    </source>
</evidence>
<accession>A0A9P7N769</accession>
<evidence type="ECO:0000256" key="4">
    <source>
        <dbReference type="ARBA" id="ARBA00022840"/>
    </source>
</evidence>
<dbReference type="Proteomes" id="UP000748025">
    <property type="component" value="Unassembled WGS sequence"/>
</dbReference>
<keyword evidence="1" id="KW-0808">Transferase</keyword>
<dbReference type="GO" id="GO:0005524">
    <property type="term" value="F:ATP binding"/>
    <property type="evidence" value="ECO:0007669"/>
    <property type="project" value="UniProtKB-KW"/>
</dbReference>
<feature type="domain" description="Protein kinase" evidence="6">
    <location>
        <begin position="1"/>
        <end position="218"/>
    </location>
</feature>
<dbReference type="AlphaFoldDB" id="A0A9P7N769"/>
<comment type="similarity">
    <text evidence="5">Belongs to the protein kinase superfamily. Ser/Thr protein kinase family. GCN2 subfamily.</text>
</comment>
<dbReference type="PANTHER" id="PTHR11042:SF136">
    <property type="entry name" value="EIF-2-ALPHA KINASE GCN2"/>
    <property type="match status" value="1"/>
</dbReference>
<sequence>MLQRLDHPSIVKFFGADARFFSIYMEYVAHPDLSELRSQPDDMFTGTTDDAIRVLGDMASALDYLATQNILHNDIKPANILYDGARGAILIDFELASFMNEEPCTGGTAWYVPPESRCSRLELEQQGSERDIFALGVTLLYLLKKTPLPERVGYRFDLWKVGEDTNEASQMNAWLEEVSLMSLQLQDGGIELLVKQMVEEAPGNRISAELLLKSHKELFG</sequence>
<keyword evidence="8" id="KW-1185">Reference proteome</keyword>
<organism evidence="7 8">
    <name type="scientific">Claviceps pusilla</name>
    <dbReference type="NCBI Taxonomy" id="123648"/>
    <lineage>
        <taxon>Eukaryota</taxon>
        <taxon>Fungi</taxon>
        <taxon>Dikarya</taxon>
        <taxon>Ascomycota</taxon>
        <taxon>Pezizomycotina</taxon>
        <taxon>Sordariomycetes</taxon>
        <taxon>Hypocreomycetidae</taxon>
        <taxon>Hypocreales</taxon>
        <taxon>Clavicipitaceae</taxon>
        <taxon>Claviceps</taxon>
    </lineage>
</organism>
<dbReference type="InterPro" id="IPR050339">
    <property type="entry name" value="CC_SR_Kinase"/>
</dbReference>
<dbReference type="GO" id="GO:0005829">
    <property type="term" value="C:cytosol"/>
    <property type="evidence" value="ECO:0007669"/>
    <property type="project" value="TreeGrafter"/>
</dbReference>
<comment type="caution">
    <text evidence="7">The sequence shown here is derived from an EMBL/GenBank/DDBJ whole genome shotgun (WGS) entry which is preliminary data.</text>
</comment>
<dbReference type="PROSITE" id="PS50011">
    <property type="entry name" value="PROTEIN_KINASE_DOM"/>
    <property type="match status" value="1"/>
</dbReference>
<dbReference type="PROSITE" id="PS00108">
    <property type="entry name" value="PROTEIN_KINASE_ST"/>
    <property type="match status" value="1"/>
</dbReference>
<keyword evidence="2" id="KW-0547">Nucleotide-binding</keyword>
<dbReference type="SMART" id="SM00220">
    <property type="entry name" value="S_TKc"/>
    <property type="match status" value="1"/>
</dbReference>
<dbReference type="Gene3D" id="1.10.510.10">
    <property type="entry name" value="Transferase(Phosphotransferase) domain 1"/>
    <property type="match status" value="1"/>
</dbReference>
<keyword evidence="4" id="KW-0067">ATP-binding</keyword>
<dbReference type="InterPro" id="IPR011009">
    <property type="entry name" value="Kinase-like_dom_sf"/>
</dbReference>
<dbReference type="GO" id="GO:0005634">
    <property type="term" value="C:nucleus"/>
    <property type="evidence" value="ECO:0007669"/>
    <property type="project" value="TreeGrafter"/>
</dbReference>
<dbReference type="GO" id="GO:0004694">
    <property type="term" value="F:eukaryotic translation initiation factor 2alpha kinase activity"/>
    <property type="evidence" value="ECO:0007669"/>
    <property type="project" value="TreeGrafter"/>
</dbReference>
<dbReference type="OrthoDB" id="1668230at2759"/>
<dbReference type="SUPFAM" id="SSF56112">
    <property type="entry name" value="Protein kinase-like (PK-like)"/>
    <property type="match status" value="1"/>
</dbReference>
<dbReference type="InterPro" id="IPR008271">
    <property type="entry name" value="Ser/Thr_kinase_AS"/>
</dbReference>
<evidence type="ECO:0000256" key="3">
    <source>
        <dbReference type="ARBA" id="ARBA00022777"/>
    </source>
</evidence>
<dbReference type="Pfam" id="PF00069">
    <property type="entry name" value="Pkinase"/>
    <property type="match status" value="1"/>
</dbReference>
<dbReference type="EMBL" id="SRPW01001594">
    <property type="protein sequence ID" value="KAG5999969.1"/>
    <property type="molecule type" value="Genomic_DNA"/>
</dbReference>
<protein>
    <recommendedName>
        <fullName evidence="6">Protein kinase domain-containing protein</fullName>
    </recommendedName>
</protein>
<dbReference type="CDD" id="cd00180">
    <property type="entry name" value="PKc"/>
    <property type="match status" value="1"/>
</dbReference>